<comment type="subunit">
    <text evidence="3">Homodimer.</text>
</comment>
<evidence type="ECO:0000256" key="3">
    <source>
        <dbReference type="ARBA" id="ARBA00011738"/>
    </source>
</evidence>
<comment type="similarity">
    <text evidence="2">Belongs to the metallo-beta-lactamase superfamily. Glyoxalase II family.</text>
</comment>
<dbReference type="OMA" id="RCRDGTN"/>
<comment type="function">
    <text evidence="7">Endoribonuclease that catalyzes the hydrolysis of histone-coding pre-mRNA 3'-end. Involved in histone pre-mRNA processing during the S-phase of the cell cycle, which is required for entering/progressing through S-phase. Cleaves histone pre-mRNA at a major and a minor cleavage site after the 5'-ACCCA-3' and the 5'-ACCCACA-3' sequence, respectively, and located downstream of the stem-loop. May require the presence of the HDE element located at the histone pre-RNA 3'-end to avoid non-specific cleavage.</text>
</comment>
<dbReference type="STRING" id="99883.ENSTNIP00000008187"/>
<name>H3CIV9_TETNG</name>
<comment type="catalytic activity">
    <reaction evidence="6">
        <text>a ribonucleotidyl-ribonucleotide-RNA + H2O = a 3'-end ribonucleotide-RNA + a 5'-end 5'-phospho-ribonucleoside-RNA + H(+)</text>
        <dbReference type="Rhea" id="RHEA:68096"/>
        <dbReference type="Rhea" id="RHEA-COMP:15179"/>
        <dbReference type="Rhea" id="RHEA-COMP:17355"/>
        <dbReference type="Rhea" id="RHEA-COMP:17428"/>
        <dbReference type="ChEBI" id="CHEBI:15377"/>
        <dbReference type="ChEBI" id="CHEBI:15378"/>
        <dbReference type="ChEBI" id="CHEBI:74896"/>
        <dbReference type="ChEBI" id="CHEBI:138282"/>
        <dbReference type="ChEBI" id="CHEBI:173118"/>
    </reaction>
    <physiologicalReaction direction="left-to-right" evidence="6">
        <dbReference type="Rhea" id="RHEA:68097"/>
    </physiologicalReaction>
</comment>
<evidence type="ECO:0000259" key="8">
    <source>
        <dbReference type="SMART" id="SM00849"/>
    </source>
</evidence>
<accession>H3CIV9</accession>
<dbReference type="SMART" id="SM00849">
    <property type="entry name" value="Lactamase_B"/>
    <property type="match status" value="1"/>
</dbReference>
<dbReference type="GO" id="GO:0005829">
    <property type="term" value="C:cytosol"/>
    <property type="evidence" value="ECO:0007669"/>
    <property type="project" value="UniProtKB-SubCell"/>
</dbReference>
<evidence type="ECO:0000256" key="5">
    <source>
        <dbReference type="ARBA" id="ARBA00032988"/>
    </source>
</evidence>
<keyword evidence="10" id="KW-1185">Reference proteome</keyword>
<dbReference type="FunCoup" id="H3CIV9">
    <property type="interactions" value="51"/>
</dbReference>
<dbReference type="AlphaFoldDB" id="H3CIV9"/>
<sequence length="219" mass="24233">MSTGIDVDKVCCHRVVLHELDFHGQPYSLSILKVGYCLPQPDGTFRADCTISLITGPRTILVDTGGPWDRDYLQVKLKEKDLEPANVSYVVGTHGHSDHVGNLNLFPSATTVVGYDVSRGDRYLPNKMAEGQAYSIDEYKKLTLTDIDPGQRDVSVEVRGLSGGTALCAGDLFERCDDEDSWQELSMDTALQEVHRQKALQSADIIIPGHGWPFRVLRS</sequence>
<reference evidence="9" key="2">
    <citation type="submission" date="2025-08" db="UniProtKB">
        <authorList>
            <consortium name="Ensembl"/>
        </authorList>
    </citation>
    <scope>IDENTIFICATION</scope>
</reference>
<dbReference type="InParanoid" id="H3CIV9"/>
<comment type="subcellular location">
    <subcellularLocation>
        <location evidence="1">Cytoplasm</location>
        <location evidence="1">Cytosol</location>
    </subcellularLocation>
</comment>
<organism evidence="9 10">
    <name type="scientific">Tetraodon nigroviridis</name>
    <name type="common">Spotted green pufferfish</name>
    <name type="synonym">Chelonodon nigroviridis</name>
    <dbReference type="NCBI Taxonomy" id="99883"/>
    <lineage>
        <taxon>Eukaryota</taxon>
        <taxon>Metazoa</taxon>
        <taxon>Chordata</taxon>
        <taxon>Craniata</taxon>
        <taxon>Vertebrata</taxon>
        <taxon>Euteleostomi</taxon>
        <taxon>Actinopterygii</taxon>
        <taxon>Neopterygii</taxon>
        <taxon>Teleostei</taxon>
        <taxon>Neoteleostei</taxon>
        <taxon>Acanthomorphata</taxon>
        <taxon>Eupercaria</taxon>
        <taxon>Tetraodontiformes</taxon>
        <taxon>Tetradontoidea</taxon>
        <taxon>Tetraodontidae</taxon>
        <taxon>Tetraodon</taxon>
    </lineage>
</organism>
<dbReference type="InterPro" id="IPR036866">
    <property type="entry name" value="RibonucZ/Hydroxyglut_hydro"/>
</dbReference>
<dbReference type="InterPro" id="IPR039344">
    <property type="entry name" value="MBLAC1"/>
</dbReference>
<dbReference type="InterPro" id="IPR001279">
    <property type="entry name" value="Metallo-B-lactamas"/>
</dbReference>
<evidence type="ECO:0000256" key="4">
    <source>
        <dbReference type="ARBA" id="ARBA00014856"/>
    </source>
</evidence>
<dbReference type="Proteomes" id="UP000007303">
    <property type="component" value="Unassembled WGS sequence"/>
</dbReference>
<dbReference type="SUPFAM" id="SSF56281">
    <property type="entry name" value="Metallo-hydrolase/oxidoreductase"/>
    <property type="match status" value="1"/>
</dbReference>
<dbReference type="CDD" id="cd07711">
    <property type="entry name" value="MBLAC1-like_MBL-fold"/>
    <property type="match status" value="1"/>
</dbReference>
<evidence type="ECO:0000256" key="1">
    <source>
        <dbReference type="ARBA" id="ARBA00004514"/>
    </source>
</evidence>
<reference evidence="9" key="3">
    <citation type="submission" date="2025-09" db="UniProtKB">
        <authorList>
            <consortium name="Ensembl"/>
        </authorList>
    </citation>
    <scope>IDENTIFICATION</scope>
</reference>
<dbReference type="Ensembl" id="ENSTNIT00000008353.1">
    <property type="protein sequence ID" value="ENSTNIP00000008187.1"/>
    <property type="gene ID" value="ENSTNIG00000005492.1"/>
</dbReference>
<proteinExistence type="inferred from homology"/>
<evidence type="ECO:0000313" key="10">
    <source>
        <dbReference type="Proteomes" id="UP000007303"/>
    </source>
</evidence>
<evidence type="ECO:0000313" key="9">
    <source>
        <dbReference type="Ensembl" id="ENSTNIP00000008187.1"/>
    </source>
</evidence>
<evidence type="ECO:0000256" key="6">
    <source>
        <dbReference type="ARBA" id="ARBA00044690"/>
    </source>
</evidence>
<protein>
    <recommendedName>
        <fullName evidence="4">Metallo-beta-lactamase domain-containing protein 1</fullName>
    </recommendedName>
    <alternativeName>
        <fullName evidence="5">Endoribonuclease MBLAC1</fullName>
    </alternativeName>
</protein>
<dbReference type="PANTHER" id="PTHR23200:SF48">
    <property type="entry name" value="METALLO-BETA-LACTAMASE DOMAIN-CONTAINING PROTEIN 1"/>
    <property type="match status" value="1"/>
</dbReference>
<reference evidence="10" key="1">
    <citation type="journal article" date="2004" name="Nature">
        <title>Genome duplication in the teleost fish Tetraodon nigroviridis reveals the early vertebrate proto-karyotype.</title>
        <authorList>
            <person name="Jaillon O."/>
            <person name="Aury J.-M."/>
            <person name="Brunet F."/>
            <person name="Petit J.-L."/>
            <person name="Stange-Thomann N."/>
            <person name="Mauceli E."/>
            <person name="Bouneau L."/>
            <person name="Fischer C."/>
            <person name="Ozouf-Costaz C."/>
            <person name="Bernot A."/>
            <person name="Nicaud S."/>
            <person name="Jaffe D."/>
            <person name="Fisher S."/>
            <person name="Lutfalla G."/>
            <person name="Dossat C."/>
            <person name="Segurens B."/>
            <person name="Dasilva C."/>
            <person name="Salanoubat M."/>
            <person name="Levy M."/>
            <person name="Boudet N."/>
            <person name="Castellano S."/>
            <person name="Anthouard V."/>
            <person name="Jubin C."/>
            <person name="Castelli V."/>
            <person name="Katinka M."/>
            <person name="Vacherie B."/>
            <person name="Biemont C."/>
            <person name="Skalli Z."/>
            <person name="Cattolico L."/>
            <person name="Poulain J."/>
            <person name="De Berardinis V."/>
            <person name="Cruaud C."/>
            <person name="Duprat S."/>
            <person name="Brottier P."/>
            <person name="Coutanceau J.-P."/>
            <person name="Gouzy J."/>
            <person name="Parra G."/>
            <person name="Lardier G."/>
            <person name="Chapple C."/>
            <person name="McKernan K.J."/>
            <person name="McEwan P."/>
            <person name="Bosak S."/>
            <person name="Kellis M."/>
            <person name="Volff J.-N."/>
            <person name="Guigo R."/>
            <person name="Zody M.C."/>
            <person name="Mesirov J."/>
            <person name="Lindblad-Toh K."/>
            <person name="Birren B."/>
            <person name="Nusbaum C."/>
            <person name="Kahn D."/>
            <person name="Robinson-Rechavi M."/>
            <person name="Laudet V."/>
            <person name="Schachter V."/>
            <person name="Quetier F."/>
            <person name="Saurin W."/>
            <person name="Scarpelli C."/>
            <person name="Wincker P."/>
            <person name="Lander E.S."/>
            <person name="Weissenbach J."/>
            <person name="Roest Crollius H."/>
        </authorList>
    </citation>
    <scope>NUCLEOTIDE SEQUENCE [LARGE SCALE GENOMIC DNA]</scope>
</reference>
<evidence type="ECO:0000256" key="2">
    <source>
        <dbReference type="ARBA" id="ARBA00006759"/>
    </source>
</evidence>
<dbReference type="HOGENOM" id="CLU_030571_2_6_1"/>
<feature type="domain" description="Metallo-beta-lactamase" evidence="8">
    <location>
        <begin position="48"/>
        <end position="210"/>
    </location>
</feature>
<dbReference type="PANTHER" id="PTHR23200">
    <property type="entry name" value="METALLO-BETA-LACTAMASE DOMAIN-CONTAINING PROTEIN 1"/>
    <property type="match status" value="1"/>
</dbReference>
<dbReference type="GeneTree" id="ENSGT00390000016193"/>
<dbReference type="Pfam" id="PF00753">
    <property type="entry name" value="Lactamase_B"/>
    <property type="match status" value="1"/>
</dbReference>
<evidence type="ECO:0000256" key="7">
    <source>
        <dbReference type="ARBA" id="ARBA00045869"/>
    </source>
</evidence>
<dbReference type="Gene3D" id="3.60.15.10">
    <property type="entry name" value="Ribonuclease Z/Hydroxyacylglutathione hydrolase-like"/>
    <property type="match status" value="1"/>
</dbReference>